<reference evidence="3 4" key="1">
    <citation type="submission" date="2018-06" db="EMBL/GenBank/DDBJ databases">
        <title>Draft Genome Sequence of a Novel Marine Bacterium Related to the Verrucomicrobia.</title>
        <authorList>
            <person name="Vosseberg J."/>
            <person name="Martijn J."/>
            <person name="Ettema T.J.G."/>
        </authorList>
    </citation>
    <scope>NUCLEOTIDE SEQUENCE [LARGE SCALE GENOMIC DNA]</scope>
    <source>
        <strain evidence="3">TARA_B100001123</strain>
    </source>
</reference>
<dbReference type="PANTHER" id="PTHR40547">
    <property type="entry name" value="SLL0298 PROTEIN"/>
    <property type="match status" value="1"/>
</dbReference>
<evidence type="ECO:0000256" key="1">
    <source>
        <dbReference type="SAM" id="Phobius"/>
    </source>
</evidence>
<sequence>MTDDFSNFDVDILEKLNILRCEILSSLNDQMIKAMPPEFTNLKEKHFSRIRRVKRLLRPLPRRANLHRYPFIKWFAKTARNRSFLWSFRTTHVVPSLYAGCILAFMPLYGAQVPLALVTALVIRCNLPILVGLQFLSNPLTLPIIYLSAYGIGDFLLGIFGDSNSMIAFWGTDGEKTLLMESVYTVTATVVGGIIIGYFAGVLSSVVYRIAVYRAAKTFHPPSEFRKAAAAPMKNPSDL</sequence>
<dbReference type="Pfam" id="PF09835">
    <property type="entry name" value="DUF2062"/>
    <property type="match status" value="1"/>
</dbReference>
<keyword evidence="1" id="KW-0472">Membrane</keyword>
<evidence type="ECO:0000313" key="3">
    <source>
        <dbReference type="EMBL" id="AWT60844.1"/>
    </source>
</evidence>
<dbReference type="PANTHER" id="PTHR40547:SF1">
    <property type="entry name" value="SLL0298 PROTEIN"/>
    <property type="match status" value="1"/>
</dbReference>
<dbReference type="InterPro" id="IPR018639">
    <property type="entry name" value="DUF2062"/>
</dbReference>
<dbReference type="AlphaFoldDB" id="A0A2Z4AK52"/>
<accession>A0A2Z4AK52</accession>
<protein>
    <recommendedName>
        <fullName evidence="2">DUF2062 domain-containing protein</fullName>
    </recommendedName>
</protein>
<dbReference type="Proteomes" id="UP000247465">
    <property type="component" value="Chromosome"/>
</dbReference>
<proteinExistence type="predicted"/>
<feature type="domain" description="DUF2062" evidence="2">
    <location>
        <begin position="78"/>
        <end position="213"/>
    </location>
</feature>
<evidence type="ECO:0000259" key="2">
    <source>
        <dbReference type="Pfam" id="PF09835"/>
    </source>
</evidence>
<evidence type="ECO:0000313" key="4">
    <source>
        <dbReference type="Proteomes" id="UP000247465"/>
    </source>
</evidence>
<feature type="transmembrane region" description="Helical" evidence="1">
    <location>
        <begin position="183"/>
        <end position="208"/>
    </location>
</feature>
<dbReference type="KEGG" id="mtar:DF168_02068"/>
<keyword evidence="1" id="KW-1133">Transmembrane helix</keyword>
<gene>
    <name evidence="3" type="ORF">DF168_02068</name>
</gene>
<name>A0A2Z4AK52_9BACT</name>
<organism evidence="3 4">
    <name type="scientific">Candidatus Moanibacter tarae</name>
    <dbReference type="NCBI Taxonomy" id="2200854"/>
    <lineage>
        <taxon>Bacteria</taxon>
        <taxon>Pseudomonadati</taxon>
        <taxon>Verrucomicrobiota</taxon>
        <taxon>Opitutia</taxon>
        <taxon>Puniceicoccales</taxon>
        <taxon>Puniceicoccales incertae sedis</taxon>
        <taxon>Candidatus Moanibacter</taxon>
    </lineage>
</organism>
<keyword evidence="1" id="KW-0812">Transmembrane</keyword>
<dbReference type="EMBL" id="CP029803">
    <property type="protein sequence ID" value="AWT60844.1"/>
    <property type="molecule type" value="Genomic_DNA"/>
</dbReference>